<name>A0A4R2KH85_9FIRM</name>
<comment type="caution">
    <text evidence="2">The sequence shown here is derived from an EMBL/GenBank/DDBJ whole genome shotgun (WGS) entry which is preliminary data.</text>
</comment>
<feature type="domain" description="D-glutamate cyclase-like C-terminal" evidence="1">
    <location>
        <begin position="9"/>
        <end position="282"/>
    </location>
</feature>
<dbReference type="AlphaFoldDB" id="A0A4R2KH85"/>
<reference evidence="2 3" key="1">
    <citation type="submission" date="2019-03" db="EMBL/GenBank/DDBJ databases">
        <title>Genomic Encyclopedia of Type Strains, Phase IV (KMG-IV): sequencing the most valuable type-strain genomes for metagenomic binning, comparative biology and taxonomic classification.</title>
        <authorList>
            <person name="Goeker M."/>
        </authorList>
    </citation>
    <scope>NUCLEOTIDE SEQUENCE [LARGE SCALE GENOMIC DNA]</scope>
    <source>
        <strain evidence="2 3">DSM 102940</strain>
    </source>
</reference>
<organism evidence="2 3">
    <name type="scientific">Marinisporobacter balticus</name>
    <dbReference type="NCBI Taxonomy" id="2018667"/>
    <lineage>
        <taxon>Bacteria</taxon>
        <taxon>Bacillati</taxon>
        <taxon>Bacillota</taxon>
        <taxon>Clostridia</taxon>
        <taxon>Peptostreptococcales</taxon>
        <taxon>Thermotaleaceae</taxon>
        <taxon>Marinisporobacter</taxon>
    </lineage>
</organism>
<dbReference type="Proteomes" id="UP000294919">
    <property type="component" value="Unassembled WGS sequence"/>
</dbReference>
<evidence type="ECO:0000313" key="2">
    <source>
        <dbReference type="EMBL" id="TCO69849.1"/>
    </source>
</evidence>
<dbReference type="PANTHER" id="PTHR32022:SF10">
    <property type="entry name" value="D-GLUTAMATE CYCLASE, MITOCHONDRIAL"/>
    <property type="match status" value="1"/>
</dbReference>
<proteinExistence type="predicted"/>
<sequence length="299" mass="32952">MYKKYFEQIEKIVRKNLDKRGMDQIRLVGELEKGARELWTSATVFIVTGFCIRDTLTGETDGPIGAISLAGALEQLGKKVVIITDKYSKEILERCCVVKKICAPVESVPHKAAKSFCDQLIEDYKPSHIIAIERPGRAKDGHCYSMRGEDLSDIVPNTDILFERAIERGITTLAVGDGGNEVGMGKVRSFVVHYVHQGEKICAALSCDCLLVAGVSNWGGHALTAALSLLSDSMLLHDMYTEIKLLKSMVEVGGVDGCTKKRALTVDGLSLEENIEILQKLRLLVELAMDEQKKNIRAI</sequence>
<evidence type="ECO:0000259" key="1">
    <source>
        <dbReference type="Pfam" id="PF14336"/>
    </source>
</evidence>
<dbReference type="EMBL" id="SLWV01000029">
    <property type="protein sequence ID" value="TCO69849.1"/>
    <property type="molecule type" value="Genomic_DNA"/>
</dbReference>
<protein>
    <submittedName>
        <fullName evidence="2">Uncharacterized protein DUF4392</fullName>
    </submittedName>
</protein>
<dbReference type="RefSeq" id="WP_165916412.1">
    <property type="nucleotide sequence ID" value="NZ_SLWV01000029.1"/>
</dbReference>
<accession>A0A4R2KH85</accession>
<dbReference type="Pfam" id="PF14336">
    <property type="entry name" value="GLUCM-like_C"/>
    <property type="match status" value="1"/>
</dbReference>
<keyword evidence="3" id="KW-1185">Reference proteome</keyword>
<dbReference type="InterPro" id="IPR025504">
    <property type="entry name" value="GLUCM_C"/>
</dbReference>
<dbReference type="PANTHER" id="PTHR32022">
    <property type="entry name" value="D-GLUTAMATE CYCLASE, MITOCHONDRIAL"/>
    <property type="match status" value="1"/>
</dbReference>
<gene>
    <name evidence="2" type="ORF">EV214_12921</name>
</gene>
<evidence type="ECO:0000313" key="3">
    <source>
        <dbReference type="Proteomes" id="UP000294919"/>
    </source>
</evidence>
<dbReference type="Gene3D" id="3.90.1640.20">
    <property type="entry name" value="TON_0340"/>
    <property type="match status" value="1"/>
</dbReference>